<comment type="caution">
    <text evidence="2">The sequence shown here is derived from an EMBL/GenBank/DDBJ whole genome shotgun (WGS) entry which is preliminary data.</text>
</comment>
<dbReference type="AlphaFoldDB" id="A0A830C2Q3"/>
<evidence type="ECO:0000256" key="1">
    <source>
        <dbReference type="SAM" id="MobiDB-lite"/>
    </source>
</evidence>
<sequence>MRRRRVEQHIQAIVQIKVYHFEMDVLLAECLHLLCDLMKVEDCKYMFESKTIHRMELLVLSALQWKMNHVTLISHVDHIEKMDDCYELITEIIDGHGRNLCRKRKHEPTPGSPSGVIDAYLSSDSSNDSWAVGSSSSSSPEPLSKRFAPFSTVCWRG</sequence>
<gene>
    <name evidence="2" type="ORF">PHJA_001202500</name>
</gene>
<dbReference type="InterPro" id="IPR036915">
    <property type="entry name" value="Cyclin-like_sf"/>
</dbReference>
<evidence type="ECO:0000313" key="2">
    <source>
        <dbReference type="EMBL" id="GFP90584.1"/>
    </source>
</evidence>
<dbReference type="SUPFAM" id="SSF47954">
    <property type="entry name" value="Cyclin-like"/>
    <property type="match status" value="1"/>
</dbReference>
<proteinExistence type="predicted"/>
<dbReference type="OrthoDB" id="1716389at2759"/>
<keyword evidence="3" id="KW-1185">Reference proteome</keyword>
<dbReference type="EMBL" id="BMAC01000221">
    <property type="protein sequence ID" value="GFP90584.1"/>
    <property type="molecule type" value="Genomic_DNA"/>
</dbReference>
<organism evidence="2 3">
    <name type="scientific">Phtheirospermum japonicum</name>
    <dbReference type="NCBI Taxonomy" id="374723"/>
    <lineage>
        <taxon>Eukaryota</taxon>
        <taxon>Viridiplantae</taxon>
        <taxon>Streptophyta</taxon>
        <taxon>Embryophyta</taxon>
        <taxon>Tracheophyta</taxon>
        <taxon>Spermatophyta</taxon>
        <taxon>Magnoliopsida</taxon>
        <taxon>eudicotyledons</taxon>
        <taxon>Gunneridae</taxon>
        <taxon>Pentapetalae</taxon>
        <taxon>asterids</taxon>
        <taxon>lamiids</taxon>
        <taxon>Lamiales</taxon>
        <taxon>Orobanchaceae</taxon>
        <taxon>Orobanchaceae incertae sedis</taxon>
        <taxon>Phtheirospermum</taxon>
    </lineage>
</organism>
<protein>
    <submittedName>
        <fullName evidence="2">Cyclin-d3-2</fullName>
    </submittedName>
</protein>
<accession>A0A830C2Q3</accession>
<feature type="compositionally biased region" description="Low complexity" evidence="1">
    <location>
        <begin position="122"/>
        <end position="139"/>
    </location>
</feature>
<feature type="region of interest" description="Disordered" evidence="1">
    <location>
        <begin position="104"/>
        <end position="145"/>
    </location>
</feature>
<dbReference type="Proteomes" id="UP000653305">
    <property type="component" value="Unassembled WGS sequence"/>
</dbReference>
<reference evidence="2" key="1">
    <citation type="submission" date="2020-07" db="EMBL/GenBank/DDBJ databases">
        <title>Ethylene signaling mediates host invasion by parasitic plants.</title>
        <authorList>
            <person name="Yoshida S."/>
        </authorList>
    </citation>
    <scope>NUCLEOTIDE SEQUENCE</scope>
    <source>
        <strain evidence="2">Okayama</strain>
    </source>
</reference>
<evidence type="ECO:0000313" key="3">
    <source>
        <dbReference type="Proteomes" id="UP000653305"/>
    </source>
</evidence>
<name>A0A830C2Q3_9LAMI</name>